<dbReference type="PIRSF" id="PIRSF036408">
    <property type="entry name" value="PduS_prd"/>
    <property type="match status" value="1"/>
</dbReference>
<proteinExistence type="predicted"/>
<comment type="caution">
    <text evidence="11">The sequence shown here is derived from an EMBL/GenBank/DDBJ whole genome shotgun (WGS) entry which is preliminary data.</text>
</comment>
<accession>A0A6N7IV37</accession>
<dbReference type="InterPro" id="IPR010208">
    <property type="entry name" value="Ion_transpt_RnfC/RsxC"/>
</dbReference>
<dbReference type="SUPFAM" id="SSF142984">
    <property type="entry name" value="Nqo1 middle domain-like"/>
    <property type="match status" value="1"/>
</dbReference>
<sequence length="448" mass="47876">MREETISLLRQFGVVGAGGAGFPTYVKASSQAEWVIANAAECEPLLRGNQELLRRAAQEVVGGLKTMMLATGAARATIGIKAKYKAAVAALQEALAEDPEPVVVDLHFLGDFYPAGDEHVLVHEVTGRIIPPGGIPIQVGVVVNNVETLFNVNQAVKGRPVIEKVVTVTGAVHRPLTLRVPLGTSVNDLLPLAGGPEVENFAIIEGGPMMGRLVDSGAVVTRTTGGFIILPADHPLITSRRVDITLDLRRARGMCCHCSYCTELCSRYLLGHGLRPDRNMVGLAYSTGELVARGAPWLCSECGLCEAFACPMGLSPRRVNAWLKQKMARRGFKPPGGELHGVHSHRSYRLVPVARLVARLGLIRYDRPAPFLDERVQPRQVRLLLKQHVGVPAVPLVGPGERVAAGQVVAEVPEDALGVPIHASVSGRVTQISADAVVIEAERVGDGD</sequence>
<dbReference type="GO" id="GO:0016020">
    <property type="term" value="C:membrane"/>
    <property type="evidence" value="ECO:0007669"/>
    <property type="project" value="InterPro"/>
</dbReference>
<keyword evidence="4" id="KW-0677">Repeat</keyword>
<dbReference type="SUPFAM" id="SSF51230">
    <property type="entry name" value="Single hybrid motif"/>
    <property type="match status" value="1"/>
</dbReference>
<dbReference type="Pfam" id="PF13375">
    <property type="entry name" value="RnfC_N"/>
    <property type="match status" value="1"/>
</dbReference>
<reference evidence="11 12" key="1">
    <citation type="submission" date="2019-10" db="EMBL/GenBank/DDBJ databases">
        <title>Comparative genomics of sulfur disproportionating microorganisms.</title>
        <authorList>
            <person name="Ward L.M."/>
            <person name="Bertran E."/>
            <person name="Johnston D."/>
        </authorList>
    </citation>
    <scope>NUCLEOTIDE SEQUENCE [LARGE SCALE GENOMIC DNA]</scope>
    <source>
        <strain evidence="11 12">DSM 14055</strain>
    </source>
</reference>
<feature type="domain" description="RnfC Barrel sandwich hybrid" evidence="10">
    <location>
        <begin position="377"/>
        <end position="437"/>
    </location>
</feature>
<evidence type="ECO:0000256" key="6">
    <source>
        <dbReference type="ARBA" id="ARBA00023004"/>
    </source>
</evidence>
<dbReference type="SUPFAM" id="SSF46548">
    <property type="entry name" value="alpha-helical ferredoxin"/>
    <property type="match status" value="1"/>
</dbReference>
<feature type="domain" description="NADH-ubiquinone oxidoreductase 51kDa subunit FMN-binding" evidence="8">
    <location>
        <begin position="10"/>
        <end position="153"/>
    </location>
</feature>
<dbReference type="EMBL" id="WHYR01000045">
    <property type="protein sequence ID" value="MQL53307.1"/>
    <property type="molecule type" value="Genomic_DNA"/>
</dbReference>
<dbReference type="Pfam" id="PF10531">
    <property type="entry name" value="SLBB"/>
    <property type="match status" value="1"/>
</dbReference>
<keyword evidence="6" id="KW-0408">Iron</keyword>
<dbReference type="InterPro" id="IPR011538">
    <property type="entry name" value="Nuo51_FMN-bd"/>
</dbReference>
<keyword evidence="5" id="KW-0249">Electron transport</keyword>
<keyword evidence="7" id="KW-0411">Iron-sulfur</keyword>
<dbReference type="InterPro" id="IPR019554">
    <property type="entry name" value="Soluble_ligand-bd"/>
</dbReference>
<dbReference type="GO" id="GO:0051539">
    <property type="term" value="F:4 iron, 4 sulfur cluster binding"/>
    <property type="evidence" value="ECO:0007669"/>
    <property type="project" value="UniProtKB-KW"/>
</dbReference>
<evidence type="ECO:0000259" key="8">
    <source>
        <dbReference type="Pfam" id="PF01512"/>
    </source>
</evidence>
<evidence type="ECO:0000259" key="10">
    <source>
        <dbReference type="Pfam" id="PF13375"/>
    </source>
</evidence>
<organism evidence="11 12">
    <name type="scientific">Desulfofundulus thermobenzoicus</name>
    <dbReference type="NCBI Taxonomy" id="29376"/>
    <lineage>
        <taxon>Bacteria</taxon>
        <taxon>Bacillati</taxon>
        <taxon>Bacillota</taxon>
        <taxon>Clostridia</taxon>
        <taxon>Eubacteriales</taxon>
        <taxon>Peptococcaceae</taxon>
        <taxon>Desulfofundulus</taxon>
    </lineage>
</organism>
<dbReference type="InterPro" id="IPR017054">
    <property type="entry name" value="PduS"/>
</dbReference>
<gene>
    <name evidence="11" type="ORF">GFC01_13785</name>
</gene>
<dbReference type="AlphaFoldDB" id="A0A6N7IV37"/>
<keyword evidence="12" id="KW-1185">Reference proteome</keyword>
<dbReference type="GO" id="GO:0046872">
    <property type="term" value="F:metal ion binding"/>
    <property type="evidence" value="ECO:0007669"/>
    <property type="project" value="UniProtKB-KW"/>
</dbReference>
<keyword evidence="2" id="KW-0004">4Fe-4S</keyword>
<evidence type="ECO:0000256" key="5">
    <source>
        <dbReference type="ARBA" id="ARBA00022982"/>
    </source>
</evidence>
<evidence type="ECO:0000256" key="2">
    <source>
        <dbReference type="ARBA" id="ARBA00022485"/>
    </source>
</evidence>
<dbReference type="Proteomes" id="UP000441717">
    <property type="component" value="Unassembled WGS sequence"/>
</dbReference>
<protein>
    <submittedName>
        <fullName evidence="11">Electron transport complex protein RnfC</fullName>
    </submittedName>
</protein>
<evidence type="ECO:0000256" key="1">
    <source>
        <dbReference type="ARBA" id="ARBA00022448"/>
    </source>
</evidence>
<evidence type="ECO:0000256" key="7">
    <source>
        <dbReference type="ARBA" id="ARBA00023014"/>
    </source>
</evidence>
<evidence type="ECO:0000259" key="9">
    <source>
        <dbReference type="Pfam" id="PF10531"/>
    </source>
</evidence>
<name>A0A6N7IV37_9FIRM</name>
<evidence type="ECO:0000256" key="4">
    <source>
        <dbReference type="ARBA" id="ARBA00022737"/>
    </source>
</evidence>
<dbReference type="InterPro" id="IPR011053">
    <property type="entry name" value="Single_hybrid_motif"/>
</dbReference>
<dbReference type="PANTHER" id="PTHR43034:SF2">
    <property type="entry name" value="ION-TRANSLOCATING OXIDOREDUCTASE COMPLEX SUBUNIT C"/>
    <property type="match status" value="1"/>
</dbReference>
<dbReference type="Gene3D" id="3.40.50.11540">
    <property type="entry name" value="NADH-ubiquinone oxidoreductase 51kDa subunit"/>
    <property type="match status" value="1"/>
</dbReference>
<evidence type="ECO:0000313" key="11">
    <source>
        <dbReference type="EMBL" id="MQL53307.1"/>
    </source>
</evidence>
<evidence type="ECO:0000313" key="12">
    <source>
        <dbReference type="Proteomes" id="UP000441717"/>
    </source>
</evidence>
<dbReference type="Pfam" id="PF13534">
    <property type="entry name" value="Fer4_17"/>
    <property type="match status" value="1"/>
</dbReference>
<dbReference type="SUPFAM" id="SSF142019">
    <property type="entry name" value="Nqo1 FMN-binding domain-like"/>
    <property type="match status" value="1"/>
</dbReference>
<dbReference type="GO" id="GO:0009055">
    <property type="term" value="F:electron transfer activity"/>
    <property type="evidence" value="ECO:0007669"/>
    <property type="project" value="InterPro"/>
</dbReference>
<evidence type="ECO:0000256" key="3">
    <source>
        <dbReference type="ARBA" id="ARBA00022723"/>
    </source>
</evidence>
<feature type="domain" description="Soluble ligand binding" evidence="9">
    <location>
        <begin position="165"/>
        <end position="212"/>
    </location>
</feature>
<dbReference type="PANTHER" id="PTHR43034">
    <property type="entry name" value="ION-TRANSLOCATING OXIDOREDUCTASE COMPLEX SUBUNIT C"/>
    <property type="match status" value="1"/>
</dbReference>
<keyword evidence="3" id="KW-0479">Metal-binding</keyword>
<keyword evidence="1" id="KW-0813">Transport</keyword>
<dbReference type="InterPro" id="IPR037225">
    <property type="entry name" value="Nuo51_FMN-bd_sf"/>
</dbReference>
<dbReference type="Pfam" id="PF01512">
    <property type="entry name" value="Complex1_51K"/>
    <property type="match status" value="1"/>
</dbReference>
<dbReference type="InterPro" id="IPR026902">
    <property type="entry name" value="RnfC_N"/>
</dbReference>
<dbReference type="Gene3D" id="3.10.20.600">
    <property type="match status" value="1"/>
</dbReference>